<dbReference type="Gene3D" id="3.30.1380.10">
    <property type="match status" value="1"/>
</dbReference>
<dbReference type="RefSeq" id="WP_051354410.1">
    <property type="nucleotide sequence ID" value="NZ_AP019845.1"/>
</dbReference>
<dbReference type="GO" id="GO:0008233">
    <property type="term" value="F:peptidase activity"/>
    <property type="evidence" value="ECO:0007669"/>
    <property type="project" value="InterPro"/>
</dbReference>
<proteinExistence type="predicted"/>
<dbReference type="Pfam" id="PF02557">
    <property type="entry name" value="VanY"/>
    <property type="match status" value="1"/>
</dbReference>
<dbReference type="CDD" id="cd14845">
    <property type="entry name" value="L-Ala-D-Glu_peptidase_like"/>
    <property type="match status" value="1"/>
</dbReference>
<dbReference type="InterPro" id="IPR009045">
    <property type="entry name" value="Zn_M74/Hedgehog-like"/>
</dbReference>
<evidence type="ECO:0000313" key="3">
    <source>
        <dbReference type="Proteomes" id="UP000321378"/>
    </source>
</evidence>
<gene>
    <name evidence="2" type="ORF">JMUB3935_1829</name>
</gene>
<dbReference type="STRING" id="1122173.GCA_000482505_02114"/>
<sequence>MGNKNVINQTNRTILFEEINPEKMDILTLINDARDMDSLDDENVIEINRHLLVGSFKEFLEKLDPRIRCTVKHLINFMEDKYKVRMRVTDGYRSHAQQNELYKKGRTTKGPVVTRVKAGYSYHNYGLAIDVCTIENEKAYWREKDYKLFNNEAVKFGTEWGIKFKDKPHFQFRFGKTASQHYQDYKDRGNKLSYTP</sequence>
<evidence type="ECO:0000259" key="1">
    <source>
        <dbReference type="Pfam" id="PF02557"/>
    </source>
</evidence>
<reference evidence="2 3" key="1">
    <citation type="submission" date="2019-07" db="EMBL/GenBank/DDBJ databases">
        <title>Complete Genome Sequence of Leptotrichia trevisanii Strain JMUB3935.</title>
        <authorList>
            <person name="Watanabe S."/>
            <person name="Cui L."/>
        </authorList>
    </citation>
    <scope>NUCLEOTIDE SEQUENCE [LARGE SCALE GENOMIC DNA]</scope>
    <source>
        <strain evidence="2 3">JMUB3935</strain>
    </source>
</reference>
<evidence type="ECO:0000313" key="2">
    <source>
        <dbReference type="EMBL" id="BBM52849.1"/>
    </source>
</evidence>
<dbReference type="InterPro" id="IPR003709">
    <property type="entry name" value="VanY-like_core_dom"/>
</dbReference>
<accession>A0A510KM89</accession>
<protein>
    <recommendedName>
        <fullName evidence="1">D-alanyl-D-alanine carboxypeptidase-like core domain-containing protein</fullName>
    </recommendedName>
</protein>
<name>A0A510KM89_9FUSO</name>
<dbReference type="Proteomes" id="UP000321378">
    <property type="component" value="Chromosome"/>
</dbReference>
<dbReference type="AlphaFoldDB" id="A0A510KM89"/>
<dbReference type="SUPFAM" id="SSF55166">
    <property type="entry name" value="Hedgehog/DD-peptidase"/>
    <property type="match status" value="1"/>
</dbReference>
<feature type="domain" description="D-alanyl-D-alanine carboxypeptidase-like core" evidence="1">
    <location>
        <begin position="62"/>
        <end position="160"/>
    </location>
</feature>
<dbReference type="EMBL" id="AP019840">
    <property type="protein sequence ID" value="BBM52849.1"/>
    <property type="molecule type" value="Genomic_DNA"/>
</dbReference>
<dbReference type="GO" id="GO:0006508">
    <property type="term" value="P:proteolysis"/>
    <property type="evidence" value="ECO:0007669"/>
    <property type="project" value="InterPro"/>
</dbReference>
<organism evidence="2 3">
    <name type="scientific">Leptotrichia trevisanii</name>
    <dbReference type="NCBI Taxonomy" id="109328"/>
    <lineage>
        <taxon>Bacteria</taxon>
        <taxon>Fusobacteriati</taxon>
        <taxon>Fusobacteriota</taxon>
        <taxon>Fusobacteriia</taxon>
        <taxon>Fusobacteriales</taxon>
        <taxon>Leptotrichiaceae</taxon>
        <taxon>Leptotrichia</taxon>
    </lineage>
</organism>